<proteinExistence type="predicted"/>
<sequence>MKDERGLYYYPSLQTRETRMYVRESQNGADIEFRLWSNENSTIWDKHEWLPYDVILEAAEEYKERGSDRNPLGLYDLNVAKQLIKENKIIH</sequence>
<dbReference type="Proteomes" id="UP000199053">
    <property type="component" value="Unassembled WGS sequence"/>
</dbReference>
<dbReference type="AlphaFoldDB" id="A0A1G9KBR5"/>
<reference evidence="2" key="1">
    <citation type="submission" date="2016-10" db="EMBL/GenBank/DDBJ databases">
        <authorList>
            <person name="Varghese N."/>
            <person name="Submissions S."/>
        </authorList>
    </citation>
    <scope>NUCLEOTIDE SEQUENCE [LARGE SCALE GENOMIC DNA]</scope>
    <source>
        <strain evidence="2">DSM 16995</strain>
    </source>
</reference>
<organism evidence="1 2">
    <name type="scientific">Maridesulfovibrio ferrireducens</name>
    <dbReference type="NCBI Taxonomy" id="246191"/>
    <lineage>
        <taxon>Bacteria</taxon>
        <taxon>Pseudomonadati</taxon>
        <taxon>Thermodesulfobacteriota</taxon>
        <taxon>Desulfovibrionia</taxon>
        <taxon>Desulfovibrionales</taxon>
        <taxon>Desulfovibrionaceae</taxon>
        <taxon>Maridesulfovibrio</taxon>
    </lineage>
</organism>
<dbReference type="EMBL" id="FNGA01000005">
    <property type="protein sequence ID" value="SDL47228.1"/>
    <property type="molecule type" value="Genomic_DNA"/>
</dbReference>
<evidence type="ECO:0000313" key="1">
    <source>
        <dbReference type="EMBL" id="SDL47228.1"/>
    </source>
</evidence>
<accession>A0A1G9KBR5</accession>
<dbReference type="OrthoDB" id="5420779at2"/>
<dbReference type="STRING" id="246191.SAMN05660337_3023"/>
<evidence type="ECO:0000313" key="2">
    <source>
        <dbReference type="Proteomes" id="UP000199053"/>
    </source>
</evidence>
<protein>
    <submittedName>
        <fullName evidence="1">Uncharacterized protein</fullName>
    </submittedName>
</protein>
<name>A0A1G9KBR5_9BACT</name>
<keyword evidence="2" id="KW-1185">Reference proteome</keyword>
<dbReference type="RefSeq" id="WP_092162592.1">
    <property type="nucleotide sequence ID" value="NZ_FNGA01000005.1"/>
</dbReference>
<gene>
    <name evidence="1" type="ORF">SAMN05660337_3023</name>
</gene>